<dbReference type="InterPro" id="IPR052535">
    <property type="entry name" value="Bacilysin_H2HPP_isomerase"/>
</dbReference>
<proteinExistence type="predicted"/>
<organism evidence="2 3">
    <name type="scientific">Shewanella maritima</name>
    <dbReference type="NCBI Taxonomy" id="2520507"/>
    <lineage>
        <taxon>Bacteria</taxon>
        <taxon>Pseudomonadati</taxon>
        <taxon>Pseudomonadota</taxon>
        <taxon>Gammaproteobacteria</taxon>
        <taxon>Alteromonadales</taxon>
        <taxon>Shewanellaceae</taxon>
        <taxon>Shewanella</taxon>
    </lineage>
</organism>
<dbReference type="EMBL" id="CP036200">
    <property type="protein sequence ID" value="QBF82981.1"/>
    <property type="molecule type" value="Genomic_DNA"/>
</dbReference>
<dbReference type="InterPro" id="IPR011051">
    <property type="entry name" value="RmlC_Cupin_sf"/>
</dbReference>
<dbReference type="RefSeq" id="WP_130599649.1">
    <property type="nucleotide sequence ID" value="NZ_CP036200.1"/>
</dbReference>
<dbReference type="Pfam" id="PF07883">
    <property type="entry name" value="Cupin_2"/>
    <property type="match status" value="1"/>
</dbReference>
<evidence type="ECO:0000313" key="2">
    <source>
        <dbReference type="EMBL" id="QBF82981.1"/>
    </source>
</evidence>
<dbReference type="SUPFAM" id="SSF51182">
    <property type="entry name" value="RmlC-like cupins"/>
    <property type="match status" value="1"/>
</dbReference>
<dbReference type="OrthoDB" id="9811153at2"/>
<feature type="domain" description="Cupin type-2" evidence="1">
    <location>
        <begin position="34"/>
        <end position="93"/>
    </location>
</feature>
<dbReference type="InterPro" id="IPR014710">
    <property type="entry name" value="RmlC-like_jellyroll"/>
</dbReference>
<dbReference type="PIRSF" id="PIRSF029883">
    <property type="entry name" value="KdgF"/>
    <property type="match status" value="1"/>
</dbReference>
<evidence type="ECO:0000259" key="1">
    <source>
        <dbReference type="Pfam" id="PF07883"/>
    </source>
</evidence>
<gene>
    <name evidence="2" type="ORF">EXU30_09965</name>
</gene>
<dbReference type="InterPro" id="IPR013096">
    <property type="entry name" value="Cupin_2"/>
</dbReference>
<keyword evidence="3" id="KW-1185">Reference proteome</keyword>
<dbReference type="CDD" id="cd02238">
    <property type="entry name" value="cupin_KdgF"/>
    <property type="match status" value="1"/>
</dbReference>
<dbReference type="KEGG" id="smai:EXU30_09965"/>
<evidence type="ECO:0000313" key="3">
    <source>
        <dbReference type="Proteomes" id="UP000291106"/>
    </source>
</evidence>
<dbReference type="AlphaFoldDB" id="A0A411PHA1"/>
<reference evidence="2 3" key="1">
    <citation type="submission" date="2019-02" db="EMBL/GenBank/DDBJ databases">
        <title>Shewanella sp. D4-2 isolated from Dokdo Island.</title>
        <authorList>
            <person name="Baek K."/>
        </authorList>
    </citation>
    <scope>NUCLEOTIDE SEQUENCE [LARGE SCALE GENOMIC DNA]</scope>
    <source>
        <strain evidence="2 3">D4-2</strain>
    </source>
</reference>
<accession>A0A411PHA1</accession>
<name>A0A411PHA1_9GAMM</name>
<dbReference type="Gene3D" id="2.60.120.10">
    <property type="entry name" value="Jelly Rolls"/>
    <property type="match status" value="1"/>
</dbReference>
<dbReference type="PANTHER" id="PTHR40112">
    <property type="entry name" value="H2HPP ISOMERASE"/>
    <property type="match status" value="1"/>
</dbReference>
<dbReference type="InterPro" id="IPR025499">
    <property type="entry name" value="KdgF"/>
</dbReference>
<dbReference type="PANTHER" id="PTHR40112:SF1">
    <property type="entry name" value="H2HPP ISOMERASE"/>
    <property type="match status" value="1"/>
</dbReference>
<sequence length="110" mass="12154">MNPFFENDNTPWEDLGDGLSRKIIGYTPDLMAVFVKFDKGAIGHPHTHDIHDQIGYVAAGSFEAEIDGVKKILKVGDAYIAPKNVLHGAVALEQDSILIDMFNPARQDFL</sequence>
<protein>
    <submittedName>
        <fullName evidence="2">Cupin domain-containing protein</fullName>
    </submittedName>
</protein>
<dbReference type="Proteomes" id="UP000291106">
    <property type="component" value="Chromosome"/>
</dbReference>